<dbReference type="InterPro" id="IPR002589">
    <property type="entry name" value="Macro_dom"/>
</dbReference>
<comment type="catalytic activity">
    <reaction evidence="1">
        <text>an N-(ADP-alpha-D-ribosyl)-thymidine in DNA + H2O = a thymidine in DNA + ADP-D-ribose</text>
        <dbReference type="Rhea" id="RHEA:71655"/>
        <dbReference type="Rhea" id="RHEA-COMP:13556"/>
        <dbReference type="Rhea" id="RHEA-COMP:18051"/>
        <dbReference type="ChEBI" id="CHEBI:15377"/>
        <dbReference type="ChEBI" id="CHEBI:57967"/>
        <dbReference type="ChEBI" id="CHEBI:137386"/>
        <dbReference type="ChEBI" id="CHEBI:191199"/>
    </reaction>
    <physiologicalReaction direction="left-to-right" evidence="1">
        <dbReference type="Rhea" id="RHEA:71656"/>
    </physiologicalReaction>
</comment>
<name>A0A1V8M8V6_9GAMM</name>
<evidence type="ECO:0000256" key="1">
    <source>
        <dbReference type="ARBA" id="ARBA00035885"/>
    </source>
</evidence>
<evidence type="ECO:0000313" key="3">
    <source>
        <dbReference type="EMBL" id="OQK17969.1"/>
    </source>
</evidence>
<dbReference type="EMBL" id="LPUF01000001">
    <property type="protein sequence ID" value="OQK17969.1"/>
    <property type="molecule type" value="Genomic_DNA"/>
</dbReference>
<reference evidence="3 4" key="1">
    <citation type="submission" date="2015-12" db="EMBL/GenBank/DDBJ databases">
        <authorList>
            <person name="Shamseldin A."/>
            <person name="Moawad H."/>
            <person name="Abd El-Rahim W.M."/>
            <person name="Sadowsky M.J."/>
        </authorList>
    </citation>
    <scope>NUCLEOTIDE SEQUENCE [LARGE SCALE GENOMIC DNA]</scope>
    <source>
        <strain evidence="3 4">WF1</strain>
    </source>
</reference>
<dbReference type="AlphaFoldDB" id="A0A1V8M8V6"/>
<protein>
    <submittedName>
        <fullName evidence="3">Appr-1-p processing protein</fullName>
    </submittedName>
</protein>
<keyword evidence="4" id="KW-1185">Reference proteome</keyword>
<sequence>MEIIKGNIFTSSCHTRVNTINCVGVMGAGIALEFKLRYPDMFAKYAQLCEQKQIDIGKLWLYKNTANWVLNFPTKRHWKYPSKLDYLERGLDKFVQTYQERGIKSIAFPLLGAAKGGLPEDKVLMLMEEYLKNCTIPIEVYQYDPTATDDLFIQFRQRVLESSDTELMQQSGLRKQAINKLSEALIDQRICTISQLSTVPGIGAVTLEKAFALMRTPVSIQQHSLFE</sequence>
<accession>A0A1V8M8V6</accession>
<dbReference type="SMART" id="SM00506">
    <property type="entry name" value="A1pp"/>
    <property type="match status" value="1"/>
</dbReference>
<organism evidence="3 4">
    <name type="scientific">Methyloprofundus sedimenti</name>
    <dbReference type="NCBI Taxonomy" id="1420851"/>
    <lineage>
        <taxon>Bacteria</taxon>
        <taxon>Pseudomonadati</taxon>
        <taxon>Pseudomonadota</taxon>
        <taxon>Gammaproteobacteria</taxon>
        <taxon>Methylococcales</taxon>
        <taxon>Methylococcaceae</taxon>
        <taxon>Methyloprofundus</taxon>
    </lineage>
</organism>
<evidence type="ECO:0000313" key="4">
    <source>
        <dbReference type="Proteomes" id="UP000191980"/>
    </source>
</evidence>
<dbReference type="InterPro" id="IPR050892">
    <property type="entry name" value="ADP-ribose_metab_enzymes"/>
</dbReference>
<proteinExistence type="predicted"/>
<dbReference type="Gene3D" id="3.40.220.10">
    <property type="entry name" value="Leucine Aminopeptidase, subunit E, domain 1"/>
    <property type="match status" value="1"/>
</dbReference>
<comment type="caution">
    <text evidence="3">The sequence shown here is derived from an EMBL/GenBank/DDBJ whole genome shotgun (WGS) entry which is preliminary data.</text>
</comment>
<dbReference type="InterPro" id="IPR043472">
    <property type="entry name" value="Macro_dom-like"/>
</dbReference>
<dbReference type="SUPFAM" id="SSF52949">
    <property type="entry name" value="Macro domain-like"/>
    <property type="match status" value="1"/>
</dbReference>
<dbReference type="PANTHER" id="PTHR12521">
    <property type="entry name" value="PROTEIN C6ORF130"/>
    <property type="match status" value="1"/>
</dbReference>
<dbReference type="GO" id="GO:0140291">
    <property type="term" value="P:peptidyl-glutamate ADP-deribosylation"/>
    <property type="evidence" value="ECO:0007669"/>
    <property type="project" value="TreeGrafter"/>
</dbReference>
<dbReference type="Pfam" id="PF01661">
    <property type="entry name" value="Macro"/>
    <property type="match status" value="1"/>
</dbReference>
<feature type="domain" description="Macro" evidence="2">
    <location>
        <begin position="1"/>
        <end position="149"/>
    </location>
</feature>
<dbReference type="STRING" id="1420851.AU255_08965"/>
<gene>
    <name evidence="3" type="ORF">AU255_08965</name>
</gene>
<dbReference type="PROSITE" id="PS51154">
    <property type="entry name" value="MACRO"/>
    <property type="match status" value="1"/>
</dbReference>
<dbReference type="RefSeq" id="WP_080522573.1">
    <property type="nucleotide sequence ID" value="NZ_LPUF01000001.1"/>
</dbReference>
<dbReference type="PANTHER" id="PTHR12521:SF0">
    <property type="entry name" value="ADP-RIBOSE GLYCOHYDROLASE OARD1"/>
    <property type="match status" value="1"/>
</dbReference>
<dbReference type="Proteomes" id="UP000191980">
    <property type="component" value="Unassembled WGS sequence"/>
</dbReference>
<evidence type="ECO:0000259" key="2">
    <source>
        <dbReference type="PROSITE" id="PS51154"/>
    </source>
</evidence>
<dbReference type="OrthoDB" id="9780211at2"/>